<keyword evidence="9" id="KW-0442">Lipid degradation</keyword>
<comment type="subcellular location">
    <subcellularLocation>
        <location evidence="2">Cell membrane</location>
        <topology evidence="2">Multi-pass membrane protein</topology>
    </subcellularLocation>
</comment>
<dbReference type="InterPro" id="IPR052214">
    <property type="entry name" value="DAG_Lipase-Related"/>
</dbReference>
<feature type="transmembrane region" description="Helical" evidence="16">
    <location>
        <begin position="66"/>
        <end position="87"/>
    </location>
</feature>
<reference evidence="18 19" key="1">
    <citation type="submission" date="2022-05" db="EMBL/GenBank/DDBJ databases">
        <authorList>
            <consortium name="Genoscope - CEA"/>
            <person name="William W."/>
        </authorList>
    </citation>
    <scope>NUCLEOTIDE SEQUENCE [LARGE SCALE GENOMIC DNA]</scope>
</reference>
<feature type="region of interest" description="Disordered" evidence="15">
    <location>
        <begin position="927"/>
        <end position="957"/>
    </location>
</feature>
<evidence type="ECO:0000256" key="9">
    <source>
        <dbReference type="ARBA" id="ARBA00022963"/>
    </source>
</evidence>
<evidence type="ECO:0000256" key="6">
    <source>
        <dbReference type="ARBA" id="ARBA00022723"/>
    </source>
</evidence>
<comment type="cofactor">
    <cofactor evidence="1">
        <name>Ca(2+)</name>
        <dbReference type="ChEBI" id="CHEBI:29108"/>
    </cofactor>
</comment>
<proteinExistence type="predicted"/>
<organism evidence="18 19">
    <name type="scientific">Pocillopora meandrina</name>
    <dbReference type="NCBI Taxonomy" id="46732"/>
    <lineage>
        <taxon>Eukaryota</taxon>
        <taxon>Metazoa</taxon>
        <taxon>Cnidaria</taxon>
        <taxon>Anthozoa</taxon>
        <taxon>Hexacorallia</taxon>
        <taxon>Scleractinia</taxon>
        <taxon>Astrocoeniina</taxon>
        <taxon>Pocilloporidae</taxon>
        <taxon>Pocillopora</taxon>
    </lineage>
</organism>
<sequence length="1080" mass="122685">MPGIVVFRRRWMVASDDLVIPFGIAFVLRGIWMIVLSLAVGIYHGFYHLHQADEEEKHICEQTLDYFMGGYLALLFATNIMELSIAWMSGKGSIMDTEPRNLIPQLLYVRLVLAILEVLWLSIGIKWIFIDGTTCELTHEIYISRAIVIFNWLFLFTVMVIIYCIFDSAGKMWVDFNEAQLTGDSIDASVSYGNHIMRKYEKRWEGCFKRCFCCSGVGQGDDNVFTFIGRKLAEYFQDLDVVPSDFAAGLVLLRKYQKQQEHYALMKAIEQQQVLDSQKGVKKSSLRFQRTNTSRALNLKDKKELLLFKDVVYYMNYALSAYGWPIYMKNNVACGCCKLLKSFRCCYPCRHPDPRSQKFVDIESDNCCRCNYSALKRIANIHNSDVIYVSYHNKLFETPFFVSVDHVKKAIVVTIRGTLSLQDILTDFSVEPEKIPLDDGDPTWFGHKGMIRAALYLKKKLETGYLAQAFHSDPERHTESYRLIVVGHSLGAGTAAILAMLLRPSYPDLFCYAFSPPGATLSLPAAKYVRDFVISVVIGKDMIPRLSLYTMEDLRNKIMAVIKYSTTPKWKILRGCVCRCAFVCCYGCRCVNCDAQLRDSEADWEHFQLPNNKNSQTPPFFPPGRVIHVVKTVSVPGRCGRKGTIFEPVWADLQDFQTIQISGLMWEDHMPDFVLKALNQCLPSKEQEESVLSAPDPPFPNVLEVPPTGFVEPNHFHKQNNHIASRSLREANAVYDTDDEVLERVISTDSLALELNHPLWRVSALSSESRRAPIARPESGFEDSDLEESAPSSRVSATWANYILPSVQQSTDNVVIDIHPRPRANTDLSESPTSERFTKLYNDTSKATSSGSISTNISCTPRSNGAPPPKPPRTFETERSEGRQSFRYKPPPKPPRTYEYDSQIQANFSSSLYWNFPRPRAQRYQTQFSSPDLDGNNLSSDSLDGKESGEILPPYSPHRKQKQFTFRIINDHVNGDLEHYRENSSFSKQSCHLNGDAIRRPKARSIESSGPESRFSVSDSGLHISQEEEFLLGSVKPRGGRRKRKQIKQATSEILQHSCSTADQPLTTRRTDANFLETTL</sequence>
<dbReference type="PANTHER" id="PTHR45792:SF8">
    <property type="entry name" value="DIACYLGLYCEROL LIPASE-ALPHA"/>
    <property type="match status" value="1"/>
</dbReference>
<evidence type="ECO:0000256" key="1">
    <source>
        <dbReference type="ARBA" id="ARBA00001913"/>
    </source>
</evidence>
<accession>A0AAU9WQ44</accession>
<feature type="region of interest" description="Disordered" evidence="15">
    <location>
        <begin position="767"/>
        <end position="792"/>
    </location>
</feature>
<feature type="compositionally biased region" description="Polar residues" evidence="15">
    <location>
        <begin position="826"/>
        <end position="863"/>
    </location>
</feature>
<evidence type="ECO:0000256" key="4">
    <source>
        <dbReference type="ARBA" id="ARBA00022553"/>
    </source>
</evidence>
<dbReference type="Proteomes" id="UP001159428">
    <property type="component" value="Unassembled WGS sequence"/>
</dbReference>
<evidence type="ECO:0000313" key="18">
    <source>
        <dbReference type="EMBL" id="CAH3122253.1"/>
    </source>
</evidence>
<dbReference type="Pfam" id="PF01764">
    <property type="entry name" value="Lipase_3"/>
    <property type="match status" value="1"/>
</dbReference>
<dbReference type="GO" id="GO:0046872">
    <property type="term" value="F:metal ion binding"/>
    <property type="evidence" value="ECO:0007669"/>
    <property type="project" value="UniProtKB-KW"/>
</dbReference>
<keyword evidence="10 16" id="KW-1133">Transmembrane helix</keyword>
<evidence type="ECO:0000256" key="5">
    <source>
        <dbReference type="ARBA" id="ARBA00022692"/>
    </source>
</evidence>
<dbReference type="EMBL" id="CALNXJ010000019">
    <property type="protein sequence ID" value="CAH3122253.1"/>
    <property type="molecule type" value="Genomic_DNA"/>
</dbReference>
<evidence type="ECO:0000259" key="17">
    <source>
        <dbReference type="Pfam" id="PF01764"/>
    </source>
</evidence>
<gene>
    <name evidence="18" type="ORF">PMEA_00009743</name>
</gene>
<keyword evidence="7" id="KW-0378">Hydrolase</keyword>
<dbReference type="Gene3D" id="3.40.50.1820">
    <property type="entry name" value="alpha/beta hydrolase"/>
    <property type="match status" value="1"/>
</dbReference>
<feature type="compositionally biased region" description="Polar residues" evidence="15">
    <location>
        <begin position="927"/>
        <end position="942"/>
    </location>
</feature>
<evidence type="ECO:0000256" key="16">
    <source>
        <dbReference type="SAM" id="Phobius"/>
    </source>
</evidence>
<keyword evidence="19" id="KW-1185">Reference proteome</keyword>
<dbReference type="InterPro" id="IPR029058">
    <property type="entry name" value="AB_hydrolase_fold"/>
</dbReference>
<evidence type="ECO:0000256" key="13">
    <source>
        <dbReference type="ARBA" id="ARBA00024531"/>
    </source>
</evidence>
<evidence type="ECO:0000256" key="8">
    <source>
        <dbReference type="ARBA" id="ARBA00022837"/>
    </source>
</evidence>
<dbReference type="InterPro" id="IPR002921">
    <property type="entry name" value="Fungal_lipase-type"/>
</dbReference>
<protein>
    <recommendedName>
        <fullName evidence="14">sn-1-specific diacylglycerol lipase</fullName>
        <ecNumber evidence="14">3.1.1.116</ecNumber>
    </recommendedName>
</protein>
<dbReference type="GO" id="GO:0005886">
    <property type="term" value="C:plasma membrane"/>
    <property type="evidence" value="ECO:0007669"/>
    <property type="project" value="UniProtKB-SubCell"/>
</dbReference>
<dbReference type="PANTHER" id="PTHR45792">
    <property type="entry name" value="DIACYLGLYCEROL LIPASE HOMOLOG-RELATED"/>
    <property type="match status" value="1"/>
</dbReference>
<feature type="transmembrane region" description="Helical" evidence="16">
    <location>
        <begin position="142"/>
        <end position="166"/>
    </location>
</feature>
<evidence type="ECO:0000256" key="12">
    <source>
        <dbReference type="ARBA" id="ARBA00023136"/>
    </source>
</evidence>
<keyword evidence="8" id="KW-0106">Calcium</keyword>
<dbReference type="EC" id="3.1.1.116" evidence="14"/>
<evidence type="ECO:0000313" key="19">
    <source>
        <dbReference type="Proteomes" id="UP001159428"/>
    </source>
</evidence>
<evidence type="ECO:0000256" key="2">
    <source>
        <dbReference type="ARBA" id="ARBA00004651"/>
    </source>
</evidence>
<comment type="catalytic activity">
    <reaction evidence="13">
        <text>a 1,2-diacyl-sn-glycerol + H2O = a 2-acylglycerol + a fatty acid + H(+)</text>
        <dbReference type="Rhea" id="RHEA:33275"/>
        <dbReference type="ChEBI" id="CHEBI:15377"/>
        <dbReference type="ChEBI" id="CHEBI:15378"/>
        <dbReference type="ChEBI" id="CHEBI:17389"/>
        <dbReference type="ChEBI" id="CHEBI:17815"/>
        <dbReference type="ChEBI" id="CHEBI:28868"/>
        <dbReference type="EC" id="3.1.1.116"/>
    </reaction>
    <physiologicalReaction direction="left-to-right" evidence="13">
        <dbReference type="Rhea" id="RHEA:33276"/>
    </physiologicalReaction>
</comment>
<keyword evidence="5 16" id="KW-0812">Transmembrane</keyword>
<keyword evidence="6" id="KW-0479">Metal-binding</keyword>
<comment type="caution">
    <text evidence="18">The sequence shown here is derived from an EMBL/GenBank/DDBJ whole genome shotgun (WGS) entry which is preliminary data.</text>
</comment>
<evidence type="ECO:0000256" key="11">
    <source>
        <dbReference type="ARBA" id="ARBA00023098"/>
    </source>
</evidence>
<evidence type="ECO:0000256" key="3">
    <source>
        <dbReference type="ARBA" id="ARBA00022475"/>
    </source>
</evidence>
<name>A0AAU9WQ44_9CNID</name>
<dbReference type="GO" id="GO:0019369">
    <property type="term" value="P:arachidonate metabolic process"/>
    <property type="evidence" value="ECO:0007669"/>
    <property type="project" value="TreeGrafter"/>
</dbReference>
<dbReference type="SUPFAM" id="SSF53474">
    <property type="entry name" value="alpha/beta-Hydrolases"/>
    <property type="match status" value="1"/>
</dbReference>
<feature type="domain" description="Fungal lipase-type" evidence="17">
    <location>
        <begin position="412"/>
        <end position="548"/>
    </location>
</feature>
<dbReference type="AlphaFoldDB" id="A0AAU9WQ44"/>
<keyword evidence="3" id="KW-1003">Cell membrane</keyword>
<evidence type="ECO:0000256" key="7">
    <source>
        <dbReference type="ARBA" id="ARBA00022801"/>
    </source>
</evidence>
<dbReference type="CDD" id="cd00519">
    <property type="entry name" value="Lipase_3"/>
    <property type="match status" value="1"/>
</dbReference>
<dbReference type="GO" id="GO:0046340">
    <property type="term" value="P:diacylglycerol catabolic process"/>
    <property type="evidence" value="ECO:0007669"/>
    <property type="project" value="TreeGrafter"/>
</dbReference>
<keyword evidence="4" id="KW-0597">Phosphoprotein</keyword>
<evidence type="ECO:0000256" key="15">
    <source>
        <dbReference type="SAM" id="MobiDB-lite"/>
    </source>
</evidence>
<feature type="transmembrane region" description="Helical" evidence="16">
    <location>
        <begin position="107"/>
        <end position="130"/>
    </location>
</feature>
<evidence type="ECO:0000256" key="14">
    <source>
        <dbReference type="ARBA" id="ARBA00026104"/>
    </source>
</evidence>
<evidence type="ECO:0000256" key="10">
    <source>
        <dbReference type="ARBA" id="ARBA00022989"/>
    </source>
</evidence>
<feature type="region of interest" description="Disordered" evidence="15">
    <location>
        <begin position="821"/>
        <end position="899"/>
    </location>
</feature>
<feature type="transmembrane region" description="Helical" evidence="16">
    <location>
        <begin position="18"/>
        <end position="46"/>
    </location>
</feature>
<keyword evidence="12 16" id="KW-0472">Membrane</keyword>
<feature type="compositionally biased region" description="Basic and acidic residues" evidence="15">
    <location>
        <begin position="873"/>
        <end position="884"/>
    </location>
</feature>
<dbReference type="GO" id="GO:0016298">
    <property type="term" value="F:lipase activity"/>
    <property type="evidence" value="ECO:0007669"/>
    <property type="project" value="TreeGrafter"/>
</dbReference>
<keyword evidence="11" id="KW-0443">Lipid metabolism</keyword>